<comment type="caution">
    <text evidence="1">The sequence shown here is derived from an EMBL/GenBank/DDBJ whole genome shotgun (WGS) entry which is preliminary data.</text>
</comment>
<sequence>MVDTSSINNFVTHERAKDLCLNYVVSDTLLKTVNTLPTTVHGFAPKVPIDLGRWMGGAQSYCGPTSLERHANCQPTLGDYLETLGEQLIPLTSSQNETQGLIQRMSLNGAVQTQLGCPMRPLKLDP</sequence>
<dbReference type="EMBL" id="JACXVP010000002">
    <property type="protein sequence ID" value="KAG5620005.1"/>
    <property type="molecule type" value="Genomic_DNA"/>
</dbReference>
<reference evidence="1 2" key="1">
    <citation type="submission" date="2020-09" db="EMBL/GenBank/DDBJ databases">
        <title>De no assembly of potato wild relative species, Solanum commersonii.</title>
        <authorList>
            <person name="Cho K."/>
        </authorList>
    </citation>
    <scope>NUCLEOTIDE SEQUENCE [LARGE SCALE GENOMIC DNA]</scope>
    <source>
        <strain evidence="1">LZ3.2</strain>
        <tissue evidence="1">Leaf</tissue>
    </source>
</reference>
<name>A0A9J6A623_SOLCO</name>
<evidence type="ECO:0000313" key="2">
    <source>
        <dbReference type="Proteomes" id="UP000824120"/>
    </source>
</evidence>
<proteinExistence type="predicted"/>
<gene>
    <name evidence="1" type="ORF">H5410_005223</name>
</gene>
<dbReference type="Proteomes" id="UP000824120">
    <property type="component" value="Chromosome 2"/>
</dbReference>
<evidence type="ECO:0000313" key="1">
    <source>
        <dbReference type="EMBL" id="KAG5620005.1"/>
    </source>
</evidence>
<dbReference type="AlphaFoldDB" id="A0A9J6A623"/>
<organism evidence="1 2">
    <name type="scientific">Solanum commersonii</name>
    <name type="common">Commerson's wild potato</name>
    <name type="synonym">Commerson's nightshade</name>
    <dbReference type="NCBI Taxonomy" id="4109"/>
    <lineage>
        <taxon>Eukaryota</taxon>
        <taxon>Viridiplantae</taxon>
        <taxon>Streptophyta</taxon>
        <taxon>Embryophyta</taxon>
        <taxon>Tracheophyta</taxon>
        <taxon>Spermatophyta</taxon>
        <taxon>Magnoliopsida</taxon>
        <taxon>eudicotyledons</taxon>
        <taxon>Gunneridae</taxon>
        <taxon>Pentapetalae</taxon>
        <taxon>asterids</taxon>
        <taxon>lamiids</taxon>
        <taxon>Solanales</taxon>
        <taxon>Solanaceae</taxon>
        <taxon>Solanoideae</taxon>
        <taxon>Solaneae</taxon>
        <taxon>Solanum</taxon>
    </lineage>
</organism>
<protein>
    <submittedName>
        <fullName evidence="1">Uncharacterized protein</fullName>
    </submittedName>
</protein>
<dbReference type="OrthoDB" id="1302170at2759"/>
<keyword evidence="2" id="KW-1185">Reference proteome</keyword>
<accession>A0A9J6A623</accession>